<protein>
    <submittedName>
        <fullName evidence="1">Uncharacterized protein</fullName>
    </submittedName>
</protein>
<gene>
    <name evidence="1" type="ORF">Tco_0801932</name>
</gene>
<evidence type="ECO:0000313" key="1">
    <source>
        <dbReference type="EMBL" id="GJS94964.1"/>
    </source>
</evidence>
<proteinExistence type="predicted"/>
<dbReference type="PANTHER" id="PTHR47483:SF1">
    <property type="entry name" value="BETA-ARABINOFURANOSYLTRANSFERASE RAY1"/>
    <property type="match status" value="1"/>
</dbReference>
<reference evidence="1" key="1">
    <citation type="journal article" date="2022" name="Int. J. Mol. Sci.">
        <title>Draft Genome of Tanacetum Coccineum: Genomic Comparison of Closely Related Tanacetum-Family Plants.</title>
        <authorList>
            <person name="Yamashiro T."/>
            <person name="Shiraishi A."/>
            <person name="Nakayama K."/>
            <person name="Satake H."/>
        </authorList>
    </citation>
    <scope>NUCLEOTIDE SEQUENCE</scope>
</reference>
<dbReference type="InterPro" id="IPR044575">
    <property type="entry name" value="RAY1-like"/>
</dbReference>
<dbReference type="PANTHER" id="PTHR47483">
    <property type="entry name" value="BETA-ARABINOFURANOSYLTRANSFERASE RAY1"/>
    <property type="match status" value="1"/>
</dbReference>
<reference evidence="1" key="2">
    <citation type="submission" date="2022-01" db="EMBL/GenBank/DDBJ databases">
        <authorList>
            <person name="Yamashiro T."/>
            <person name="Shiraishi A."/>
            <person name="Satake H."/>
            <person name="Nakayama K."/>
        </authorList>
    </citation>
    <scope>NUCLEOTIDE SEQUENCE</scope>
</reference>
<comment type="caution">
    <text evidence="1">The sequence shown here is derived from an EMBL/GenBank/DDBJ whole genome shotgun (WGS) entry which is preliminary data.</text>
</comment>
<dbReference type="Proteomes" id="UP001151760">
    <property type="component" value="Unassembled WGS sequence"/>
</dbReference>
<name>A0ABQ4ZXC4_9ASTR</name>
<organism evidence="1 2">
    <name type="scientific">Tanacetum coccineum</name>
    <dbReference type="NCBI Taxonomy" id="301880"/>
    <lineage>
        <taxon>Eukaryota</taxon>
        <taxon>Viridiplantae</taxon>
        <taxon>Streptophyta</taxon>
        <taxon>Embryophyta</taxon>
        <taxon>Tracheophyta</taxon>
        <taxon>Spermatophyta</taxon>
        <taxon>Magnoliopsida</taxon>
        <taxon>eudicotyledons</taxon>
        <taxon>Gunneridae</taxon>
        <taxon>Pentapetalae</taxon>
        <taxon>asterids</taxon>
        <taxon>campanulids</taxon>
        <taxon>Asterales</taxon>
        <taxon>Asteraceae</taxon>
        <taxon>Asteroideae</taxon>
        <taxon>Anthemideae</taxon>
        <taxon>Anthemidinae</taxon>
        <taxon>Tanacetum</taxon>
    </lineage>
</organism>
<evidence type="ECO:0000313" key="2">
    <source>
        <dbReference type="Proteomes" id="UP001151760"/>
    </source>
</evidence>
<keyword evidence="2" id="KW-1185">Reference proteome</keyword>
<accession>A0ABQ4ZXC4</accession>
<sequence>MTRIQLYSDDKDVLEDGNQVTVWSDSFSLLFIAASALPDSILQHKRRSRKHIAVVRASCSVECILKVSVTIFAAATTFSGSVGRGQSLAIRSWLGLSQNIRVVLFSQEPSVFSFASSSGLPLASIINRGGIRTGGRRGMPNMRSNVRKKVDAEYRRPRPSCQGTWRATIAEEPRCVYDDKVSINLCVRSYLVLIKKMQVLLQKNLEAKDESVVGLNDGSWFWLSEGQSCWKQWAIDGNIDMCDLSYAKRKFERYLATSLTPAKRLCLLVYSCCEFIHCIAAKEPILFALIYI</sequence>
<dbReference type="EMBL" id="BQNB010011772">
    <property type="protein sequence ID" value="GJS94964.1"/>
    <property type="molecule type" value="Genomic_DNA"/>
</dbReference>